<protein>
    <submittedName>
        <fullName evidence="4">Proteophosphoglycan ppg4</fullName>
    </submittedName>
</protein>
<feature type="region of interest" description="Disordered" evidence="2">
    <location>
        <begin position="645"/>
        <end position="668"/>
    </location>
</feature>
<feature type="region of interest" description="Disordered" evidence="2">
    <location>
        <begin position="542"/>
        <end position="571"/>
    </location>
</feature>
<feature type="compositionally biased region" description="Polar residues" evidence="2">
    <location>
        <begin position="999"/>
        <end position="1014"/>
    </location>
</feature>
<feature type="region of interest" description="Disordered" evidence="2">
    <location>
        <begin position="167"/>
        <end position="186"/>
    </location>
</feature>
<feature type="compositionally biased region" description="Basic and acidic residues" evidence="2">
    <location>
        <begin position="1360"/>
        <end position="1370"/>
    </location>
</feature>
<name>A0A2T0A1C1_RHOTO</name>
<feature type="region of interest" description="Disordered" evidence="2">
    <location>
        <begin position="1465"/>
        <end position="1498"/>
    </location>
</feature>
<proteinExistence type="predicted"/>
<keyword evidence="1" id="KW-0479">Metal-binding</keyword>
<dbReference type="EMBL" id="LCTV02000011">
    <property type="protein sequence ID" value="PRQ71806.1"/>
    <property type="molecule type" value="Genomic_DNA"/>
</dbReference>
<feature type="region of interest" description="Disordered" evidence="2">
    <location>
        <begin position="1511"/>
        <end position="1553"/>
    </location>
</feature>
<feature type="compositionally biased region" description="Pro residues" evidence="2">
    <location>
        <begin position="272"/>
        <end position="304"/>
    </location>
</feature>
<accession>A0A2T0A1C1</accession>
<feature type="compositionally biased region" description="Acidic residues" evidence="2">
    <location>
        <begin position="1169"/>
        <end position="1191"/>
    </location>
</feature>
<feature type="region of interest" description="Disordered" evidence="2">
    <location>
        <begin position="1425"/>
        <end position="1445"/>
    </location>
</feature>
<feature type="compositionally biased region" description="Low complexity" evidence="2">
    <location>
        <begin position="816"/>
        <end position="839"/>
    </location>
</feature>
<dbReference type="PROSITE" id="PS50089">
    <property type="entry name" value="ZF_RING_2"/>
    <property type="match status" value="1"/>
</dbReference>
<feature type="region of interest" description="Disordered" evidence="2">
    <location>
        <begin position="1797"/>
        <end position="1824"/>
    </location>
</feature>
<feature type="region of interest" description="Disordered" evidence="2">
    <location>
        <begin position="2059"/>
        <end position="2080"/>
    </location>
</feature>
<feature type="compositionally biased region" description="Polar residues" evidence="2">
    <location>
        <begin position="1467"/>
        <end position="1477"/>
    </location>
</feature>
<comment type="caution">
    <text evidence="4">The sequence shown here is derived from an EMBL/GenBank/DDBJ whole genome shotgun (WGS) entry which is preliminary data.</text>
</comment>
<dbReference type="OrthoDB" id="10057496at2759"/>
<dbReference type="Gene3D" id="3.30.40.10">
    <property type="entry name" value="Zinc/RING finger domain, C3HC4 (zinc finger)"/>
    <property type="match status" value="1"/>
</dbReference>
<dbReference type="Proteomes" id="UP000239560">
    <property type="component" value="Unassembled WGS sequence"/>
</dbReference>
<feature type="compositionally biased region" description="Polar residues" evidence="2">
    <location>
        <begin position="1101"/>
        <end position="1130"/>
    </location>
</feature>
<feature type="compositionally biased region" description="Acidic residues" evidence="2">
    <location>
        <begin position="653"/>
        <end position="663"/>
    </location>
</feature>
<evidence type="ECO:0000313" key="4">
    <source>
        <dbReference type="EMBL" id="PRQ71806.1"/>
    </source>
</evidence>
<feature type="region of interest" description="Disordered" evidence="2">
    <location>
        <begin position="1627"/>
        <end position="1671"/>
    </location>
</feature>
<feature type="compositionally biased region" description="Low complexity" evidence="2">
    <location>
        <begin position="1627"/>
        <end position="1637"/>
    </location>
</feature>
<feature type="compositionally biased region" description="Basic and acidic residues" evidence="2">
    <location>
        <begin position="1881"/>
        <end position="1891"/>
    </location>
</feature>
<feature type="region of interest" description="Disordered" evidence="2">
    <location>
        <begin position="1949"/>
        <end position="1972"/>
    </location>
</feature>
<feature type="compositionally biased region" description="Basic and acidic residues" evidence="2">
    <location>
        <begin position="964"/>
        <end position="981"/>
    </location>
</feature>
<dbReference type="SUPFAM" id="SSF57850">
    <property type="entry name" value="RING/U-box"/>
    <property type="match status" value="1"/>
</dbReference>
<feature type="region of interest" description="Disordered" evidence="2">
    <location>
        <begin position="134"/>
        <end position="158"/>
    </location>
</feature>
<keyword evidence="1" id="KW-0863">Zinc-finger</keyword>
<feature type="compositionally biased region" description="Basic residues" evidence="2">
    <location>
        <begin position="1856"/>
        <end position="1871"/>
    </location>
</feature>
<feature type="compositionally biased region" description="Low complexity" evidence="2">
    <location>
        <begin position="1797"/>
        <end position="1806"/>
    </location>
</feature>
<keyword evidence="1" id="KW-0862">Zinc</keyword>
<feature type="compositionally biased region" description="Basic and acidic residues" evidence="2">
    <location>
        <begin position="903"/>
        <end position="931"/>
    </location>
</feature>
<gene>
    <name evidence="4" type="ORF">AAT19DRAFT_9921</name>
</gene>
<feature type="compositionally biased region" description="Basic and acidic residues" evidence="2">
    <location>
        <begin position="222"/>
        <end position="236"/>
    </location>
</feature>
<feature type="region of interest" description="Disordered" evidence="2">
    <location>
        <begin position="199"/>
        <end position="240"/>
    </location>
</feature>
<feature type="region of interest" description="Disordered" evidence="2">
    <location>
        <begin position="711"/>
        <end position="732"/>
    </location>
</feature>
<evidence type="ECO:0000313" key="5">
    <source>
        <dbReference type="Proteomes" id="UP000239560"/>
    </source>
</evidence>
<dbReference type="InterPro" id="IPR013083">
    <property type="entry name" value="Znf_RING/FYVE/PHD"/>
</dbReference>
<feature type="compositionally biased region" description="Low complexity" evidence="2">
    <location>
        <begin position="1085"/>
        <end position="1097"/>
    </location>
</feature>
<feature type="compositionally biased region" description="Basic and acidic residues" evidence="2">
    <location>
        <begin position="944"/>
        <end position="953"/>
    </location>
</feature>
<dbReference type="GO" id="GO:0008270">
    <property type="term" value="F:zinc ion binding"/>
    <property type="evidence" value="ECO:0007669"/>
    <property type="project" value="UniProtKB-KW"/>
</dbReference>
<dbReference type="InterPro" id="IPR001841">
    <property type="entry name" value="Znf_RING"/>
</dbReference>
<feature type="compositionally biased region" description="Low complexity" evidence="2">
    <location>
        <begin position="1222"/>
        <end position="1243"/>
    </location>
</feature>
<feature type="region of interest" description="Disordered" evidence="2">
    <location>
        <begin position="782"/>
        <end position="839"/>
    </location>
</feature>
<feature type="region of interest" description="Disordered" evidence="2">
    <location>
        <begin position="1309"/>
        <end position="1370"/>
    </location>
</feature>
<feature type="region of interest" description="Disordered" evidence="2">
    <location>
        <begin position="891"/>
        <end position="1243"/>
    </location>
</feature>
<feature type="compositionally biased region" description="Low complexity" evidence="2">
    <location>
        <begin position="1335"/>
        <end position="1347"/>
    </location>
</feature>
<sequence>MAYPVDPGRTVTWAKHPEWEQELVSIIGELPRNEQLRVFAPATRKSAQWKKEKQEILQGITADLFDARGDHDKAAKQVASVQRKLAQLAKEYSGFIRNLVYLPEYRATTNASINATFPTWDLLRPILRDHPDFQYWDENATPPAPQAANDEAADPYDPMQDVRYHDAAQAAAAPAAQPAQPVAGPAYPNPALAHLYAPNQLPNHANNQPATPAAAGQKRVRRDSADATEGEARDARQAAAAAALRRADPLAAELFPTPSVNRVAGAAATPPVLAPPAQPAPAPAPAPPPPAQPAAQPAPPPAAPLAPLAREDSQLFASCPKCAFPLLDLSPSEAETHLRSCLDSSGATVTECPVCGMRMDGFTEREVEKHVDDCCKGVGGSGSKAAREHVVFIADAKTVPKDEKTGEALECIMCFDEFEPSQRLARLSCYCCYHEACIVEYWQNPSKFCPTHRELDTTQEIEMRNRFRIASSFPAVPSVRCANTRFACPRLAYSTHSLDRCKREELARTGGHFVPTAKSSLVIHSHPPRSLATRSCCRTCSTQSPMASDSPAEPAQQPKPDSRAPSSSRSASFISADLNVRLSGRIVGDGETGRIEGLQVELDQGGITVKYPQLLSVQTKPESQTLSSINTGERLLTLPTPFITASSGSSDSNEYDDAFEDDSGSSTPKKTVVTLHEGFLPASETEQIEQSPLFSSTFKILIDSPSFPAPHFDPASLAPPTPSVKPLDPTSASSAAAYGGILNSPTLQRALLSPLLSPQRRAASQGSDLSVPPLSLGLSRTSRASFSGAGERPRVQGGGQPSLVSLIPALAPPASGPSTASSSSTDPPHPSSVPRGPSLATTLTHALSTSAKKTAEEILSLRRTHDAYQRRAKAELEILEQRIEIARQNGAGEGGEGVVRGFKTREEREKSVSASRSRERGDKDRKEEGKKAGSGSRSRTRAASSERRGESTAHPKSAYMDEEMSSRIREQDEREEEERGRSRSRSRGQPGGNGRQASVRGSSEQYAQSATAQRSRSRTKAVAEATAKAVEGAQQRGQSGSRERAGQSGGGASEERGRGRGPTRGENLPATLEEEGEEEDDRGRSSTSTRSASAPRDSTTDTHNNLLSPSSAAQAVRGPSSSGATPTFIPSSHALVAIPESEELSLPPSEAGDETEEGEGESRKQGGEDKEEEESDPPFEMDEDVDVEELDIGSSRQPAPLESPSLEIVNGDTPPPQSVAGQSRSRQPPSSTQPSSSFRPGSFQRASALSASYNALLASPGALAATKSPLSPPTVQPISPSVAAIRSYGSSTRSSSDFSPSRTAAALNSLDTLPPFSPPEAHAHLTSSARDDAENALAAATFEHATLSRGRRGGEGAGPDPREVRRGEQKIRDVLAMDVPTPSGQIDPATNAFVGSLPITLGRPSTINAALSSWRPDPERLWAQQRRERKTSISSRGEAGWVPPLKTGFGAPMPTQGGRAAAILPHQQASASSSTQPLEIGSPSTPRPVAGGSSLAQSLRHASFSHRAALNERGTNGGASEEAVEDADGQEDEEDDGEFVPPHLVADRKGRRSDEAMLSRSLLLLDAANTLSCSHTLSLALTVQHHLSRLHRPTAPLHSSHDHFSPLHTARKQQWHDFLTQSFALAPARQAEQASSAEHSHPASPDTLDTAHDVSPTTATATNDSNPSLDADVVQTSDKFAALRSHSPAARPLEDEPRIECPSVQKGDWRAYGRVKAQVVLWPEGTVGEKGVKAKKVREVLADKADEWVVEGTLWVTKNKDILLVLDRNIPPFHIDFSNLRASPTLSRRLSLSGLRRTISRTSTTSGGEAREDTEEDKENTGGGVRGFVKKIVEAVKPRGASTSEGGDGLALTRTRSSHKSQRSVKERRKSHDASAGVARGGEEREQREEGTQGAQGGLAFSEPVIERREGPFPAYKGHSITALYISSPYLIRTARFYAQHKPASPLSLGLPISTPPDDAVAQDPSREPREDLGLVPPVVEVDVAQPEEGRKYEGVGEGEGVRMREVTVGFVFPDVLLADEATDFHSRLEFLLRPSSPSGQPTTTTTGSSLFRTLSRGGTFTTTSPNAPPVPASTEEGGEIPSETATVEMLATAPKQRRRGSSFLRGMPQGDVPPRRAVTLTLCIVAALVVPPRSILSLPRT</sequence>
<feature type="compositionally biased region" description="Polar residues" evidence="2">
    <location>
        <begin position="200"/>
        <end position="210"/>
    </location>
</feature>
<feature type="domain" description="RING-type" evidence="3">
    <location>
        <begin position="411"/>
        <end position="453"/>
    </location>
</feature>
<feature type="compositionally biased region" description="Polar residues" evidence="2">
    <location>
        <begin position="1655"/>
        <end position="1671"/>
    </location>
</feature>
<feature type="compositionally biased region" description="Low complexity" evidence="2">
    <location>
        <begin position="1020"/>
        <end position="1040"/>
    </location>
</feature>
<feature type="compositionally biased region" description="Acidic residues" evidence="2">
    <location>
        <begin position="1522"/>
        <end position="1538"/>
    </location>
</feature>
<feature type="region of interest" description="Disordered" evidence="2">
    <location>
        <begin position="1839"/>
        <end position="1904"/>
    </location>
</feature>
<evidence type="ECO:0000256" key="2">
    <source>
        <dbReference type="SAM" id="MobiDB-lite"/>
    </source>
</evidence>
<feature type="region of interest" description="Disordered" evidence="2">
    <location>
        <begin position="271"/>
        <end position="306"/>
    </location>
</feature>
<feature type="compositionally biased region" description="Low complexity" evidence="2">
    <location>
        <begin position="933"/>
        <end position="943"/>
    </location>
</feature>
<evidence type="ECO:0000256" key="1">
    <source>
        <dbReference type="PROSITE-ProRule" id="PRU00175"/>
    </source>
</evidence>
<organism evidence="4 5">
    <name type="scientific">Rhodotorula toruloides</name>
    <name type="common">Yeast</name>
    <name type="synonym">Rhodosporidium toruloides</name>
    <dbReference type="NCBI Taxonomy" id="5286"/>
    <lineage>
        <taxon>Eukaryota</taxon>
        <taxon>Fungi</taxon>
        <taxon>Dikarya</taxon>
        <taxon>Basidiomycota</taxon>
        <taxon>Pucciniomycotina</taxon>
        <taxon>Microbotryomycetes</taxon>
        <taxon>Sporidiobolales</taxon>
        <taxon>Sporidiobolaceae</taxon>
        <taxon>Rhodotorula</taxon>
    </lineage>
</organism>
<reference evidence="4 5" key="1">
    <citation type="journal article" date="2018" name="Elife">
        <title>Functional genomics of lipid metabolism in the oleaginous yeast Rhodosporidium toruloides.</title>
        <authorList>
            <person name="Coradetti S.T."/>
            <person name="Pinel D."/>
            <person name="Geiselman G."/>
            <person name="Ito M."/>
            <person name="Mondo S."/>
            <person name="Reilly M.C."/>
            <person name="Cheng Y.F."/>
            <person name="Bauer S."/>
            <person name="Grigoriev I."/>
            <person name="Gladden J.M."/>
            <person name="Simmons B.A."/>
            <person name="Brem R."/>
            <person name="Arkin A.P."/>
            <person name="Skerker J.M."/>
        </authorList>
    </citation>
    <scope>NUCLEOTIDE SEQUENCE [LARGE SCALE GENOMIC DNA]</scope>
    <source>
        <strain evidence="4 5">NBRC 0880</strain>
    </source>
</reference>
<evidence type="ECO:0000259" key="3">
    <source>
        <dbReference type="PROSITE" id="PS50089"/>
    </source>
</evidence>